<evidence type="ECO:0000313" key="2">
    <source>
        <dbReference type="Proteomes" id="UP000078540"/>
    </source>
</evidence>
<evidence type="ECO:0000313" key="1">
    <source>
        <dbReference type="EMBL" id="KYM85741.1"/>
    </source>
</evidence>
<gene>
    <name evidence="1" type="ORF">ALC53_04522</name>
</gene>
<sequence>MGGVEEPRRAAERDEGTEDVKYTGLSIHLFAGCFGKRYGSGDADATCRRIHLFDNNQQVYSSQLYLLPTLSVFINLFHPKWSKHKKTQPYARAKGTELPACLAVHPSHRIGRNACYSAVRKWERPVIGPLAGGAK</sequence>
<dbReference type="EMBL" id="KQ976450">
    <property type="protein sequence ID" value="KYM85741.1"/>
    <property type="molecule type" value="Genomic_DNA"/>
</dbReference>
<keyword evidence="2" id="KW-1185">Reference proteome</keyword>
<proteinExistence type="predicted"/>
<accession>A0A195BLJ8</accession>
<dbReference type="Proteomes" id="UP000078540">
    <property type="component" value="Unassembled WGS sequence"/>
</dbReference>
<organism evidence="1 2">
    <name type="scientific">Atta colombica</name>
    <dbReference type="NCBI Taxonomy" id="520822"/>
    <lineage>
        <taxon>Eukaryota</taxon>
        <taxon>Metazoa</taxon>
        <taxon>Ecdysozoa</taxon>
        <taxon>Arthropoda</taxon>
        <taxon>Hexapoda</taxon>
        <taxon>Insecta</taxon>
        <taxon>Pterygota</taxon>
        <taxon>Neoptera</taxon>
        <taxon>Endopterygota</taxon>
        <taxon>Hymenoptera</taxon>
        <taxon>Apocrita</taxon>
        <taxon>Aculeata</taxon>
        <taxon>Formicoidea</taxon>
        <taxon>Formicidae</taxon>
        <taxon>Myrmicinae</taxon>
        <taxon>Atta</taxon>
    </lineage>
</organism>
<reference evidence="1 2" key="1">
    <citation type="submission" date="2015-09" db="EMBL/GenBank/DDBJ databases">
        <title>Atta colombica WGS genome.</title>
        <authorList>
            <person name="Nygaard S."/>
            <person name="Hu H."/>
            <person name="Boomsma J."/>
            <person name="Zhang G."/>
        </authorList>
    </citation>
    <scope>NUCLEOTIDE SEQUENCE [LARGE SCALE GENOMIC DNA]</scope>
    <source>
        <strain evidence="1">Treedump-2</strain>
        <tissue evidence="1">Whole body</tissue>
    </source>
</reference>
<protein>
    <submittedName>
        <fullName evidence="1">Uncharacterized protein</fullName>
    </submittedName>
</protein>
<dbReference type="AlphaFoldDB" id="A0A195BLJ8"/>
<name>A0A195BLJ8_9HYME</name>